<dbReference type="RefSeq" id="WP_090022388.1">
    <property type="nucleotide sequence ID" value="NZ_FNCE01000019.1"/>
</dbReference>
<dbReference type="Proteomes" id="UP000199415">
    <property type="component" value="Unassembled WGS sequence"/>
</dbReference>
<dbReference type="AlphaFoldDB" id="A0A1G7V075"/>
<accession>A0A1G7V075</accession>
<protein>
    <submittedName>
        <fullName evidence="1">Uncharacterized protein</fullName>
    </submittedName>
</protein>
<organism evidence="1 2">
    <name type="scientific">Limimonas halophila</name>
    <dbReference type="NCBI Taxonomy" id="1082479"/>
    <lineage>
        <taxon>Bacteria</taxon>
        <taxon>Pseudomonadati</taxon>
        <taxon>Pseudomonadota</taxon>
        <taxon>Alphaproteobacteria</taxon>
        <taxon>Rhodospirillales</taxon>
        <taxon>Rhodovibrionaceae</taxon>
        <taxon>Limimonas</taxon>
    </lineage>
</organism>
<gene>
    <name evidence="1" type="ORF">SAMN05216241_11911</name>
</gene>
<name>A0A1G7V075_9PROT</name>
<evidence type="ECO:0000313" key="2">
    <source>
        <dbReference type="Proteomes" id="UP000199415"/>
    </source>
</evidence>
<dbReference type="STRING" id="1082479.SAMN05216241_11911"/>
<reference evidence="1 2" key="1">
    <citation type="submission" date="2016-10" db="EMBL/GenBank/DDBJ databases">
        <authorList>
            <person name="de Groot N.N."/>
        </authorList>
    </citation>
    <scope>NUCLEOTIDE SEQUENCE [LARGE SCALE GENOMIC DNA]</scope>
    <source>
        <strain evidence="1 2">DSM 25584</strain>
    </source>
</reference>
<evidence type="ECO:0000313" key="1">
    <source>
        <dbReference type="EMBL" id="SDG53232.1"/>
    </source>
</evidence>
<keyword evidence="2" id="KW-1185">Reference proteome</keyword>
<proteinExistence type="predicted"/>
<sequence length="634" mass="69750">MTRQYTAKTNFTAGEVTPQLLGRGDLRAWENGATELTNVVLHPTGGVSRRAGLHFLAEMPGPARLLSFEFNTQQIYLLVLSDFRLDVYQDGELIAGDIQAPWWRSILFELTWVQSADTLFVAHPEMRTQLVTRTGAGAWSIDPMEFSNDGFHQQIPHHKFADRAVTLEPSGTDGTITVTASAPLFESDHVGVAFRMRGGEFRPQTITSATEVEADVTIPLDSADGTRDWTEAAFSNVRGWPGVVGFHQNRLVLGGSRDLPNHIWLSQTSDIFNFDLDEGLPDEAIHFSLLSDQVNAIRGLLSMAELQIFTSGGEWVVTGDPLTPESAQVRRQTEVGSRGDRFVPPRRVDGASVFVSWTGDSLREFVVTEAGRGFETNDLTLLADHMVTDVIDIAFDESNRLLYAVLGDGTWATLTQFRDERVTAWTRHETQGTVKAVAVVRDFVYMLVERGLTHLLEVFEAGLNTDSALTGERDTPTDTWTGLDHLEGETVAVVADGHVRARQTVEDGQIVLDEAVAEIEAGLPYTHVVAPMPPLARSALGTGYTVRVRLIEAAFRLRDTAELRVDTGAGPEPVPFHAYDDNLLNMPVTPVTGDQHVRALGWQDNGTKPLWRIVGDAPVPFTLLSATTETKVND</sequence>
<dbReference type="OrthoDB" id="5438497at2"/>
<dbReference type="EMBL" id="FNCE01000019">
    <property type="protein sequence ID" value="SDG53232.1"/>
    <property type="molecule type" value="Genomic_DNA"/>
</dbReference>